<comment type="caution">
    <text evidence="1">The sequence shown here is derived from an EMBL/GenBank/DDBJ whole genome shotgun (WGS) entry which is preliminary data.</text>
</comment>
<dbReference type="EMBL" id="MIPY01000010">
    <property type="protein sequence ID" value="OES32893.1"/>
    <property type="molecule type" value="Genomic_DNA"/>
</dbReference>
<evidence type="ECO:0000313" key="2">
    <source>
        <dbReference type="Proteomes" id="UP000095392"/>
    </source>
</evidence>
<gene>
    <name evidence="1" type="ORF">BFV95_1915</name>
</gene>
<protein>
    <submittedName>
        <fullName evidence="1">Uncharacterized protein</fullName>
    </submittedName>
</protein>
<accession>A0AB36FZS9</accession>
<organism evidence="1 2">
    <name type="scientific">Alteromonas macleodii</name>
    <name type="common">Pseudoalteromonas macleodii</name>
    <dbReference type="NCBI Taxonomy" id="28108"/>
    <lineage>
        <taxon>Bacteria</taxon>
        <taxon>Pseudomonadati</taxon>
        <taxon>Pseudomonadota</taxon>
        <taxon>Gammaproteobacteria</taxon>
        <taxon>Alteromonadales</taxon>
        <taxon>Alteromonadaceae</taxon>
        <taxon>Alteromonas/Salinimonas group</taxon>
        <taxon>Alteromonas</taxon>
    </lineage>
</organism>
<sequence>MFGLREIHQKHLHADLVFLVNERKRLYVFFFISLLVVV</sequence>
<evidence type="ECO:0000313" key="1">
    <source>
        <dbReference type="EMBL" id="OES32893.1"/>
    </source>
</evidence>
<dbReference type="Proteomes" id="UP000095392">
    <property type="component" value="Unassembled WGS sequence"/>
</dbReference>
<keyword evidence="2" id="KW-1185">Reference proteome</keyword>
<name>A0AB36FZS9_ALTMA</name>
<dbReference type="AlphaFoldDB" id="A0AB36FZS9"/>
<reference evidence="1 2" key="1">
    <citation type="submission" date="2016-09" db="EMBL/GenBank/DDBJ databases">
        <title>Draft Genome Sequence of four Alteromonas macleodii strains isolated from copper coupons and grown long-term at elevated copper levels.</title>
        <authorList>
            <person name="Cusick K."/>
            <person name="Dale J."/>
            <person name="Little B."/>
            <person name="Biffinger J."/>
        </authorList>
    </citation>
    <scope>NUCLEOTIDE SEQUENCE [LARGE SCALE GENOMIC DNA]</scope>
    <source>
        <strain evidence="1 2">KCP01</strain>
    </source>
</reference>
<proteinExistence type="predicted"/>